<reference evidence="1 2" key="1">
    <citation type="submission" date="2024-09" db="EMBL/GenBank/DDBJ databases">
        <authorList>
            <person name="Sun Q."/>
            <person name="Mori K."/>
        </authorList>
    </citation>
    <scope>NUCLEOTIDE SEQUENCE [LARGE SCALE GENOMIC DNA]</scope>
    <source>
        <strain evidence="1 2">CCM 7468</strain>
    </source>
</reference>
<gene>
    <name evidence="1" type="ORF">ACFFIC_02015</name>
</gene>
<keyword evidence="2" id="KW-1185">Reference proteome</keyword>
<dbReference type="Pfam" id="PF10948">
    <property type="entry name" value="DUF2635"/>
    <property type="match status" value="1"/>
</dbReference>
<organism evidence="1 2">
    <name type="scientific">Muricoccus vinaceus</name>
    <dbReference type="NCBI Taxonomy" id="424704"/>
    <lineage>
        <taxon>Bacteria</taxon>
        <taxon>Pseudomonadati</taxon>
        <taxon>Pseudomonadota</taxon>
        <taxon>Alphaproteobacteria</taxon>
        <taxon>Acetobacterales</taxon>
        <taxon>Roseomonadaceae</taxon>
        <taxon>Muricoccus</taxon>
    </lineage>
</organism>
<dbReference type="EMBL" id="JBHLVZ010000002">
    <property type="protein sequence ID" value="MFC0384323.1"/>
    <property type="molecule type" value="Genomic_DNA"/>
</dbReference>
<evidence type="ECO:0000313" key="1">
    <source>
        <dbReference type="EMBL" id="MFC0384323.1"/>
    </source>
</evidence>
<proteinExistence type="predicted"/>
<comment type="caution">
    <text evidence="1">The sequence shown here is derived from an EMBL/GenBank/DDBJ whole genome shotgun (WGS) entry which is preliminary data.</text>
</comment>
<dbReference type="Proteomes" id="UP001589789">
    <property type="component" value="Unassembled WGS sequence"/>
</dbReference>
<name>A0ABV6IL36_9PROT</name>
<dbReference type="InterPro" id="IPR024400">
    <property type="entry name" value="DUF2635"/>
</dbReference>
<accession>A0ABV6IL36</accession>
<dbReference type="RefSeq" id="WP_377048367.1">
    <property type="nucleotide sequence ID" value="NZ_JBHLVZ010000002.1"/>
</dbReference>
<sequence length="212" mass="21531">MIIIPKPGLSIKDPDQQDIIPAEGRAVANTEYWFRRLIDGDVTMAPAGYTPVRPIFQETASGTTAQRPNPAKAGDFRHNTELKAPEMFVGAPVGWLVFDGGASGAAAAGQAAGEAAGAAAAQAALQGTASAIRAINENLAGTNSAVEIVNANLRAEIAAQRATIEALQGQVADLLAGGTPPVTTRPVGLTAPVIIAPSLDLPLGLSVPVIVA</sequence>
<evidence type="ECO:0000313" key="2">
    <source>
        <dbReference type="Proteomes" id="UP001589789"/>
    </source>
</evidence>
<protein>
    <submittedName>
        <fullName evidence="1">DUF2635 domain-containing protein</fullName>
    </submittedName>
</protein>